<dbReference type="RefSeq" id="WP_014759593.1">
    <property type="nucleotide sequence ID" value="NC_017998.1"/>
</dbReference>
<evidence type="ECO:0000256" key="1">
    <source>
        <dbReference type="SAM" id="Phobius"/>
    </source>
</evidence>
<dbReference type="BioCyc" id="TSAC1094508:GLMA-2821-MONOMER"/>
<name>I3WBX1_THESW</name>
<sequence length="92" mass="11006">MADFFYDFGKFVLKSLLAMIYGFLVARIVFAFAQRFPSGEYRDVYFFISGALTLVPIYFSHLIWATREARKRQLEEIKKIVEEYEENKKEEE</sequence>
<geneLocation type="plasmid" evidence="2 3">
    <name>pMU3262</name>
</geneLocation>
<feature type="transmembrane region" description="Helical" evidence="1">
    <location>
        <begin position="12"/>
        <end position="32"/>
    </location>
</feature>
<keyword evidence="1" id="KW-1133">Transmembrane helix</keyword>
<protein>
    <submittedName>
        <fullName evidence="2">Uncharacterized protein</fullName>
    </submittedName>
</protein>
<feature type="transmembrane region" description="Helical" evidence="1">
    <location>
        <begin position="44"/>
        <end position="64"/>
    </location>
</feature>
<keyword evidence="1" id="KW-0812">Transmembrane</keyword>
<keyword evidence="2" id="KW-0614">Plasmid</keyword>
<evidence type="ECO:0000313" key="2">
    <source>
        <dbReference type="EMBL" id="AFK94322.1"/>
    </source>
</evidence>
<organism evidence="2 3">
    <name type="scientific">Thermoanaerobacterium saccharolyticum (strain DSM 8691 / JW/SL-YS485)</name>
    <dbReference type="NCBI Taxonomy" id="1094508"/>
    <lineage>
        <taxon>Bacteria</taxon>
        <taxon>Bacillati</taxon>
        <taxon>Bacillota</taxon>
        <taxon>Clostridia</taxon>
        <taxon>Thermoanaerobacterales</taxon>
        <taxon>Thermoanaerobacteraceae</taxon>
        <taxon>Thermoanaerobacterium</taxon>
    </lineage>
</organism>
<accession>I3WBX1</accession>
<reference evidence="2 3" key="1">
    <citation type="journal article" date="2014" name="Appl. Environ. Microbiol.">
        <title>Profile of Secreted Hydrolases, Associated Proteins, and SlpA in Thermoanaerobacterium saccharolyticum during the Degradation of Hemicellulose.</title>
        <authorList>
            <person name="Currie D.H."/>
            <person name="Guss A.M."/>
            <person name="Herring C.D."/>
            <person name="Giannone R.J."/>
            <person name="Johnson C.M."/>
            <person name="Lankford P.K."/>
            <person name="Brown S.D."/>
            <person name="Hettich R.L."/>
            <person name="Lynd L.R."/>
        </authorList>
    </citation>
    <scope>NUCLEOTIDE SEQUENCE [LARGE SCALE GENOMIC DNA]</scope>
    <source>
        <strain evidence="3">DSM 8691 / JW/SL-YS485</strain>
    </source>
</reference>
<keyword evidence="3" id="KW-1185">Reference proteome</keyword>
<dbReference type="AlphaFoldDB" id="I3WBX1"/>
<keyword evidence="1" id="KW-0472">Membrane</keyword>
<dbReference type="PATRIC" id="fig|1094508.3.peg.2804"/>
<dbReference type="Proteomes" id="UP000006178">
    <property type="component" value="Plasmid pMU3262"/>
</dbReference>
<proteinExistence type="predicted"/>
<evidence type="ECO:0000313" key="3">
    <source>
        <dbReference type="Proteomes" id="UP000006178"/>
    </source>
</evidence>
<dbReference type="KEGG" id="tsh:Tsac_2775"/>
<dbReference type="EMBL" id="CP003185">
    <property type="protein sequence ID" value="AFK94322.1"/>
    <property type="molecule type" value="Genomic_DNA"/>
</dbReference>
<gene>
    <name evidence="2" type="ordered locus">Tsac_2775</name>
</gene>